<gene>
    <name evidence="2" type="ORF">NE237_014431</name>
</gene>
<evidence type="ECO:0000313" key="2">
    <source>
        <dbReference type="EMBL" id="KAJ4967730.1"/>
    </source>
</evidence>
<organism evidence="2 3">
    <name type="scientific">Protea cynaroides</name>
    <dbReference type="NCBI Taxonomy" id="273540"/>
    <lineage>
        <taxon>Eukaryota</taxon>
        <taxon>Viridiplantae</taxon>
        <taxon>Streptophyta</taxon>
        <taxon>Embryophyta</taxon>
        <taxon>Tracheophyta</taxon>
        <taxon>Spermatophyta</taxon>
        <taxon>Magnoliopsida</taxon>
        <taxon>Proteales</taxon>
        <taxon>Proteaceae</taxon>
        <taxon>Protea</taxon>
    </lineage>
</organism>
<comment type="caution">
    <text evidence="2">The sequence shown here is derived from an EMBL/GenBank/DDBJ whole genome shotgun (WGS) entry which is preliminary data.</text>
</comment>
<evidence type="ECO:0000313" key="3">
    <source>
        <dbReference type="Proteomes" id="UP001141806"/>
    </source>
</evidence>
<dbReference type="Proteomes" id="UP001141806">
    <property type="component" value="Unassembled WGS sequence"/>
</dbReference>
<feature type="compositionally biased region" description="Basic and acidic residues" evidence="1">
    <location>
        <begin position="95"/>
        <end position="110"/>
    </location>
</feature>
<dbReference type="EMBL" id="JAMYWD010000006">
    <property type="protein sequence ID" value="KAJ4967730.1"/>
    <property type="molecule type" value="Genomic_DNA"/>
</dbReference>
<evidence type="ECO:0000256" key="1">
    <source>
        <dbReference type="SAM" id="MobiDB-lite"/>
    </source>
</evidence>
<protein>
    <submittedName>
        <fullName evidence="2">Uncharacterized protein</fullName>
    </submittedName>
</protein>
<feature type="region of interest" description="Disordered" evidence="1">
    <location>
        <begin position="81"/>
        <end position="156"/>
    </location>
</feature>
<keyword evidence="3" id="KW-1185">Reference proteome</keyword>
<feature type="region of interest" description="Disordered" evidence="1">
    <location>
        <begin position="192"/>
        <end position="214"/>
    </location>
</feature>
<accession>A0A9Q0KC51</accession>
<dbReference type="OrthoDB" id="1681423at2759"/>
<reference evidence="2" key="1">
    <citation type="journal article" date="2023" name="Plant J.">
        <title>The genome of the king protea, Protea cynaroides.</title>
        <authorList>
            <person name="Chang J."/>
            <person name="Duong T.A."/>
            <person name="Schoeman C."/>
            <person name="Ma X."/>
            <person name="Roodt D."/>
            <person name="Barker N."/>
            <person name="Li Z."/>
            <person name="Van de Peer Y."/>
            <person name="Mizrachi E."/>
        </authorList>
    </citation>
    <scope>NUCLEOTIDE SEQUENCE</scope>
    <source>
        <tissue evidence="2">Young leaves</tissue>
    </source>
</reference>
<feature type="compositionally biased region" description="Polar residues" evidence="1">
    <location>
        <begin position="111"/>
        <end position="127"/>
    </location>
</feature>
<name>A0A9Q0KC51_9MAGN</name>
<proteinExistence type="predicted"/>
<sequence>MHDLELLLLQDISMDQLQSSRPSPVHYTWSHMQEIDFIQGKCNLIRQSALFGLLTWAMRWATRMYLGCKVSSPKEGIHEYDSGLASEDSFGTGDPIEKQTLDGREEDKTETQAPEGSQKASMGSNHHNGIDGGMQSVSSSKDEGEETRNSPLDTKSIVHNPECVEFQNIKFDVEESDIAHIELIVEYGRKLQRSSGDIPRSSGYQDSEEKGQRLEDKVADSLHESNILHSYLEVEKIEKDMPKENMVTQEEEVIDMRNIHGLKSEMIGVIKSGKSVNGIRAENRSRATPTPEVERRGGEEPTLSNFFWNDGRVCRDSQSEAVLDQITRFLPNRSF</sequence>
<dbReference type="AlphaFoldDB" id="A0A9Q0KC51"/>